<feature type="compositionally biased region" description="Acidic residues" evidence="1">
    <location>
        <begin position="530"/>
        <end position="540"/>
    </location>
</feature>
<feature type="compositionally biased region" description="Low complexity" evidence="1">
    <location>
        <begin position="1184"/>
        <end position="1218"/>
    </location>
</feature>
<feature type="compositionally biased region" description="Basic and acidic residues" evidence="1">
    <location>
        <begin position="1278"/>
        <end position="1289"/>
    </location>
</feature>
<gene>
    <name evidence="4" type="ORF">Pmani_016866</name>
</gene>
<feature type="compositionally biased region" description="Polar residues" evidence="1">
    <location>
        <begin position="21"/>
        <end position="37"/>
    </location>
</feature>
<feature type="compositionally biased region" description="Polar residues" evidence="1">
    <location>
        <begin position="671"/>
        <end position="682"/>
    </location>
</feature>
<feature type="domain" description="EDRF1 N-terminal" evidence="3">
    <location>
        <begin position="274"/>
        <end position="547"/>
    </location>
</feature>
<dbReference type="Proteomes" id="UP001292094">
    <property type="component" value="Unassembled WGS sequence"/>
</dbReference>
<name>A0AAE1PN13_9EUCA</name>
<accession>A0AAE1PN13</accession>
<feature type="compositionally biased region" description="Acidic residues" evidence="1">
    <location>
        <begin position="7"/>
        <end position="19"/>
    </location>
</feature>
<dbReference type="EMBL" id="JAWZYT010001493">
    <property type="protein sequence ID" value="KAK4311670.1"/>
    <property type="molecule type" value="Genomic_DNA"/>
</dbReference>
<evidence type="ECO:0000256" key="1">
    <source>
        <dbReference type="SAM" id="MobiDB-lite"/>
    </source>
</evidence>
<dbReference type="PANTHER" id="PTHR15000">
    <property type="entry name" value="ERYTHROID DIFFERENTIATION-RELATED FACTOR 1"/>
    <property type="match status" value="1"/>
</dbReference>
<feature type="region of interest" description="Disordered" evidence="1">
    <location>
        <begin position="618"/>
        <end position="696"/>
    </location>
</feature>
<evidence type="ECO:0008006" key="6">
    <source>
        <dbReference type="Google" id="ProtNLM"/>
    </source>
</evidence>
<comment type="caution">
    <text evidence="4">The sequence shown here is derived from an EMBL/GenBank/DDBJ whole genome shotgun (WGS) entry which is preliminary data.</text>
</comment>
<feature type="compositionally biased region" description="Low complexity" evidence="1">
    <location>
        <begin position="546"/>
        <end position="561"/>
    </location>
</feature>
<dbReference type="Pfam" id="PF23788">
    <property type="entry name" value="EDRF1_N"/>
    <property type="match status" value="2"/>
</dbReference>
<evidence type="ECO:0000313" key="5">
    <source>
        <dbReference type="Proteomes" id="UP001292094"/>
    </source>
</evidence>
<proteinExistence type="predicted"/>
<dbReference type="InterPro" id="IPR056583">
    <property type="entry name" value="EDRF1_TPR"/>
</dbReference>
<dbReference type="InterPro" id="IPR056582">
    <property type="entry name" value="EDRF1_N"/>
</dbReference>
<feature type="compositionally biased region" description="Basic and acidic residues" evidence="1">
    <location>
        <begin position="643"/>
        <end position="652"/>
    </location>
</feature>
<feature type="compositionally biased region" description="Polar residues" evidence="1">
    <location>
        <begin position="618"/>
        <end position="642"/>
    </location>
</feature>
<reference evidence="4" key="1">
    <citation type="submission" date="2023-11" db="EMBL/GenBank/DDBJ databases">
        <title>Genome assemblies of two species of porcelain crab, Petrolisthes cinctipes and Petrolisthes manimaculis (Anomura: Porcellanidae).</title>
        <authorList>
            <person name="Angst P."/>
        </authorList>
    </citation>
    <scope>NUCLEOTIDE SEQUENCE</scope>
    <source>
        <strain evidence="4">PB745_02</strain>
        <tissue evidence="4">Gill</tissue>
    </source>
</reference>
<feature type="region of interest" description="Disordered" evidence="1">
    <location>
        <begin position="1"/>
        <end position="59"/>
    </location>
</feature>
<dbReference type="PANTHER" id="PTHR15000:SF1">
    <property type="entry name" value="ERYTHROID DIFFERENTIATION-RELATED FACTOR 1"/>
    <property type="match status" value="1"/>
</dbReference>
<evidence type="ECO:0000313" key="4">
    <source>
        <dbReference type="EMBL" id="KAK4311670.1"/>
    </source>
</evidence>
<feature type="region of interest" description="Disordered" evidence="1">
    <location>
        <begin position="505"/>
        <end position="561"/>
    </location>
</feature>
<feature type="region of interest" description="Disordered" evidence="1">
    <location>
        <begin position="1141"/>
        <end position="1289"/>
    </location>
</feature>
<dbReference type="GO" id="GO:0045893">
    <property type="term" value="P:positive regulation of DNA-templated transcription"/>
    <property type="evidence" value="ECO:0007669"/>
    <property type="project" value="TreeGrafter"/>
</dbReference>
<keyword evidence="5" id="KW-1185">Reference proteome</keyword>
<feature type="domain" description="EDRF1 TPR repeats region" evidence="2">
    <location>
        <begin position="861"/>
        <end position="1147"/>
    </location>
</feature>
<evidence type="ECO:0000259" key="3">
    <source>
        <dbReference type="Pfam" id="PF23788"/>
    </source>
</evidence>
<evidence type="ECO:0000259" key="2">
    <source>
        <dbReference type="Pfam" id="PF23723"/>
    </source>
</evidence>
<feature type="domain" description="EDRF1 N-terminal" evidence="3">
    <location>
        <begin position="57"/>
        <end position="240"/>
    </location>
</feature>
<feature type="compositionally biased region" description="Basic and acidic residues" evidence="1">
    <location>
        <begin position="1231"/>
        <end position="1271"/>
    </location>
</feature>
<feature type="compositionally biased region" description="Basic and acidic residues" evidence="1">
    <location>
        <begin position="1163"/>
        <end position="1174"/>
    </location>
</feature>
<organism evidence="4 5">
    <name type="scientific">Petrolisthes manimaculis</name>
    <dbReference type="NCBI Taxonomy" id="1843537"/>
    <lineage>
        <taxon>Eukaryota</taxon>
        <taxon>Metazoa</taxon>
        <taxon>Ecdysozoa</taxon>
        <taxon>Arthropoda</taxon>
        <taxon>Crustacea</taxon>
        <taxon>Multicrustacea</taxon>
        <taxon>Malacostraca</taxon>
        <taxon>Eumalacostraca</taxon>
        <taxon>Eucarida</taxon>
        <taxon>Decapoda</taxon>
        <taxon>Pleocyemata</taxon>
        <taxon>Anomura</taxon>
        <taxon>Galatheoidea</taxon>
        <taxon>Porcellanidae</taxon>
        <taxon>Petrolisthes</taxon>
    </lineage>
</organism>
<protein>
    <recommendedName>
        <fullName evidence="6">Erythroid differentiation-related factor 1</fullName>
    </recommendedName>
</protein>
<dbReference type="Pfam" id="PF23723">
    <property type="entry name" value="TPR_EDRF1"/>
    <property type="match status" value="1"/>
</dbReference>
<sequence>MERSTEEKEEEEEEEEEETGPVTSLMVSPAKPSSQALSPIRKAANPRDREETSSGQVHSAVVVKSSEVEFPVQFHELQSNTDLKMPPSNWLQDQSTMRLPNPTHRPADFSSFFMAHQFPDCVGEVDVVSTAENIKKLLKIPYNPKAHVSMMIHRVGKTLLIDDFDIYKYLLRQSEKEWQWLRKFFFEHVLQSLAHKENVLVRPNKSRQVVQSRSLLSKFLYHSINDHHPSSPSPQPSHQTITHTPISVNTPSAVVSEGMPEPSLEEQLPHNTTQAFTRNVVWNFEDLHMLIGTDLPIFGGGTHPCVSLRLHDMNKPINILTGIDYWLDNLMCNVPEVVMCYHLDGIVQKYQLIKTEDLPHTAECQFSPRLVRDVAQNILAFLNSKATKEGHTYWLFKGKDDDIVKLYDLTSLCAEGRVRVDGNEEEESGQGSHQDPSDNPFTVPVAMLFYRVAKNMRASEDAGSKIPTIRALLSNALSLLDNHQYPKIVSSAHYMLSDLYVPQDVDPDSPTLSDCSEDESEWSSVNGNSDGEEEDEEDEINEKRSSSFFQHSPSSRTFSSVTTTTAASSIKVEALCKSQATRTHPHYYKAPPLLGSLEERCLSALGHVTQALRCLHSSTDTNRQTSPGPTPSSNNASTTANTPKDHQEEPKMARPFQPIPMPYSPLHPQDPQDNSSKGTVVVSQSKQHKQEQQQQQRDELTVSVLNHHYSVASWWDKLHILLLRKASLIYLVMARANFNTKKYGLALRYLRFSLHAWQGMTCRLGVGTGSLPAPAQALTLAGDVFYMMAKHWQDTPTHVDAYNTVCDIHQEMLALLDNIIPAQECSGVIKLPCDVEEALTLSSARLEAAIATSHPEAAIMLSRRLGNVCNEIGVMYMNQAAKLCEESDVGFEGGEELWRRSGEFLHRGLESFTRAQDKPNMALLHSNSGRLLRLCAFYCTSRDKFQAASAERRYYQQALKEYQRGLEVLVYRSHGEEIWDLVVWEYCTTLYTFASILHDRSTHSAMVKEVPREVVDLLNKALKYCDVNTPGPRQPLYQYRAAVIYMRLAGIYRDALRYGWGDNKRMRHLVELNYKKAAGLFLLLENPVDIMKLQLDRMALVEEQIQGLSSPQTLYRLHLSMLQLLVECQPALKLLQPITTSTTTSSTKARPGQQKPLGGEEEQSAKDNVEKAGDDVSVQGQSHTTTATNTTTSPTNTTTLATAATTPTPTTSSSTTTPEVENRPIPPPDITSDKEGGRPKSEMESQARSEEEGQARSEEEECQVRSEKDGEAQSEEEGLARSEEDEGQAKSEDMLEMLQKKLHASLMALIKVARKGGTGGDGANGTLKQMYSVSLNVRGLPLPSHLLSATTAITPLLRTLPHRK</sequence>